<dbReference type="InterPro" id="IPR044023">
    <property type="entry name" value="Ig_7"/>
</dbReference>
<comment type="caution">
    <text evidence="2">The sequence shown here is derived from an EMBL/GenBank/DDBJ whole genome shotgun (WGS) entry which is preliminary data.</text>
</comment>
<dbReference type="Gene3D" id="2.60.40.10">
    <property type="entry name" value="Immunoglobulins"/>
    <property type="match status" value="3"/>
</dbReference>
<dbReference type="Proteomes" id="UP001207408">
    <property type="component" value="Unassembled WGS sequence"/>
</dbReference>
<organism evidence="2 3">
    <name type="scientific">Plebeiibacterium marinum</name>
    <dbReference type="NCBI Taxonomy" id="2992111"/>
    <lineage>
        <taxon>Bacteria</taxon>
        <taxon>Pseudomonadati</taxon>
        <taxon>Bacteroidota</taxon>
        <taxon>Bacteroidia</taxon>
        <taxon>Marinilabiliales</taxon>
        <taxon>Marinilabiliaceae</taxon>
        <taxon>Plebeiibacterium</taxon>
    </lineage>
</organism>
<evidence type="ECO:0000259" key="1">
    <source>
        <dbReference type="Pfam" id="PF19081"/>
    </source>
</evidence>
<dbReference type="RefSeq" id="WP_301202342.1">
    <property type="nucleotide sequence ID" value="NZ_JAPDPI010000065.1"/>
</dbReference>
<accession>A0AAE3MHS0</accession>
<dbReference type="EMBL" id="JAPDPI010000065">
    <property type="protein sequence ID" value="MCW3807861.1"/>
    <property type="molecule type" value="Genomic_DNA"/>
</dbReference>
<feature type="non-terminal residue" evidence="2">
    <location>
        <position position="1329"/>
    </location>
</feature>
<evidence type="ECO:0000313" key="2">
    <source>
        <dbReference type="EMBL" id="MCW3807861.1"/>
    </source>
</evidence>
<reference evidence="2" key="1">
    <citation type="submission" date="2022-10" db="EMBL/GenBank/DDBJ databases">
        <authorList>
            <person name="Yu W.X."/>
        </authorList>
    </citation>
    <scope>NUCLEOTIDE SEQUENCE</scope>
    <source>
        <strain evidence="2">D04</strain>
    </source>
</reference>
<feature type="domain" description="Ig-like" evidence="1">
    <location>
        <begin position="1191"/>
        <end position="1269"/>
    </location>
</feature>
<proteinExistence type="predicted"/>
<sequence>MTASFTRILSLIFWGWILSFTVSGQTRGLIFEPSTGTKSNGTTLVLDPDGNGYVDQASDGIGFTSAVYGTDESNPGNDVPEFEIPMLPFPTIGGGEALRDIRSGPDEGFTDFSINNNGTASYYYLDDEDNFIFRFRLADFRPNAKGYTVLIDTDQKFGEGDDPDYNSTNPGFEIAIMLRSKHEVSIIDIDGETDCGTIVKTYSLTTNHQKSISGIGPEADGTLDYFYDFYVPFADITSHFTTHNDVGGPVTTATKLRMTATTNTSNTCAFEGSLSDVGGVDDSQYAGCIECLWEELIEGEVPTDPSGNGGFPPVRTDCPTIDGSYSPGTINVYGNAEPGATVQFYVNGTEYAPSATVTADAITGEYVSGDIIASLDDEINVTATLAGYSESKLGCNSSTVTNAPECVGTSFPATVYTPNNSGQSDVTIPVAQMTLADASSAVLKFYSNGEDITSQGSFGTPTSDGTTVTWVFDMTGNAKIPCGTVFVTIEDIANNLCPTISNTACNEAGGCSAASASAPTITTDPITTNLTSISGTSANGAGLEIIIYADGVNIGSGTTQSDGSWTVSGLDLSTHNCKTITASAGAVNECVTESTNSFGITEISTAPTITDPGFCGSSSYVYGTAFESDGTTPNVGATVFIYLNGSGTPEAQTSTVNASGDWTVNGLTLLEGNTITATVIDNDNCQSESTVSNSITIGTQSSNASPELTITTTDIVPSTTSLSGTCSGSATNVNVYIDNVLLGAATSVSGTTWTLNPVPDTDDNYLYEGGKIQVTQSVGGNCESELSDDYEIVYCESAPETPSITYSQSCTDISYTSITDFSISNITEVNVMYRLVDKNGDDLGYSFMSTSDDVTNNTRDFTTIASKMVNLTDEPPKAFTVEASYFNPVADCSVSTTENFYLNSQGEIAIASTTDPSSCELSDGKILISGLGNNIEYSFTYKKNGTTVSGAPFTVTSSGTGTYEMSGLSYGEYSDIKYTYNGCTTTSPESQTLSSGGSTSTSFPVVANPASVETGNASSIEIGNADNVTNISNSTYTYSLYKSDGTFVGSMAGDDVGGISISTGNLTGETTFYVVVSEGATCTRLATEPTVSISSCTNPTIALASMSHPTTCSGSDGEIVINGLDANTTYEVSYTKDLSGVGPISLASDVDGNLEISNLTSGEYSNISVTIGSCTSNILAGPYTLTDPTIPAKPSISAGSATTFCDGGSVTLTSTTDASYSYQWYKGSVAISGATGSTYSATTSGDYSVIVSANGCVSPESDATTVTVNAIPAKPSISAGSATTFCDGGSVTLTSTTDASYSYQWYKGSVAISGATGSTYSATTSGDYS</sequence>
<name>A0AAE3MHS0_9BACT</name>
<dbReference type="Pfam" id="PF19081">
    <property type="entry name" value="Ig_7"/>
    <property type="match status" value="1"/>
</dbReference>
<gene>
    <name evidence="2" type="ORF">OM074_19710</name>
</gene>
<protein>
    <recommendedName>
        <fullName evidence="1">Ig-like domain-containing protein</fullName>
    </recommendedName>
</protein>
<evidence type="ECO:0000313" key="3">
    <source>
        <dbReference type="Proteomes" id="UP001207408"/>
    </source>
</evidence>
<keyword evidence="3" id="KW-1185">Reference proteome</keyword>
<dbReference type="InterPro" id="IPR013783">
    <property type="entry name" value="Ig-like_fold"/>
</dbReference>